<dbReference type="InterPro" id="IPR017972">
    <property type="entry name" value="Cyt_P450_CS"/>
</dbReference>
<organism evidence="11 12">
    <name type="scientific">Ceratodon purpureus</name>
    <name type="common">Fire moss</name>
    <name type="synonym">Dicranum purpureum</name>
    <dbReference type="NCBI Taxonomy" id="3225"/>
    <lineage>
        <taxon>Eukaryota</taxon>
        <taxon>Viridiplantae</taxon>
        <taxon>Streptophyta</taxon>
        <taxon>Embryophyta</taxon>
        <taxon>Bryophyta</taxon>
        <taxon>Bryophytina</taxon>
        <taxon>Bryopsida</taxon>
        <taxon>Dicranidae</taxon>
        <taxon>Pseudoditrichales</taxon>
        <taxon>Ditrichaceae</taxon>
        <taxon>Ceratodon</taxon>
    </lineage>
</organism>
<keyword evidence="5 9" id="KW-0560">Oxidoreductase</keyword>
<keyword evidence="10" id="KW-0472">Membrane</keyword>
<dbReference type="InterPro" id="IPR036396">
    <property type="entry name" value="Cyt_P450_sf"/>
</dbReference>
<evidence type="ECO:0000256" key="1">
    <source>
        <dbReference type="ARBA" id="ARBA00001971"/>
    </source>
</evidence>
<evidence type="ECO:0000256" key="2">
    <source>
        <dbReference type="ARBA" id="ARBA00010617"/>
    </source>
</evidence>
<keyword evidence="6 8" id="KW-0408">Iron</keyword>
<evidence type="ECO:0000256" key="3">
    <source>
        <dbReference type="ARBA" id="ARBA00022617"/>
    </source>
</evidence>
<evidence type="ECO:0000256" key="5">
    <source>
        <dbReference type="ARBA" id="ARBA00023002"/>
    </source>
</evidence>
<keyword evidence="12" id="KW-1185">Reference proteome</keyword>
<dbReference type="InterPro" id="IPR001128">
    <property type="entry name" value="Cyt_P450"/>
</dbReference>
<dbReference type="SUPFAM" id="SSF48264">
    <property type="entry name" value="Cytochrome P450"/>
    <property type="match status" value="1"/>
</dbReference>
<keyword evidence="10" id="KW-1133">Transmembrane helix</keyword>
<comment type="similarity">
    <text evidence="2 9">Belongs to the cytochrome P450 family.</text>
</comment>
<feature type="binding site" description="axial binding residue" evidence="8">
    <location>
        <position position="590"/>
    </location>
    <ligand>
        <name>heme</name>
        <dbReference type="ChEBI" id="CHEBI:30413"/>
    </ligand>
    <ligandPart>
        <name>Fe</name>
        <dbReference type="ChEBI" id="CHEBI:18248"/>
    </ligandPart>
</feature>
<dbReference type="PRINTS" id="PR00463">
    <property type="entry name" value="EP450I"/>
</dbReference>
<evidence type="ECO:0000256" key="8">
    <source>
        <dbReference type="PIRSR" id="PIRSR602401-1"/>
    </source>
</evidence>
<dbReference type="PANTHER" id="PTHR47946">
    <property type="entry name" value="CYTOCHROME P450 78A7-RELATED"/>
    <property type="match status" value="1"/>
</dbReference>
<keyword evidence="10" id="KW-0812">Transmembrane</keyword>
<evidence type="ECO:0000256" key="9">
    <source>
        <dbReference type="RuleBase" id="RU000461"/>
    </source>
</evidence>
<evidence type="ECO:0008006" key="13">
    <source>
        <dbReference type="Google" id="ProtNLM"/>
    </source>
</evidence>
<dbReference type="GO" id="GO:0004497">
    <property type="term" value="F:monooxygenase activity"/>
    <property type="evidence" value="ECO:0007669"/>
    <property type="project" value="UniProtKB-KW"/>
</dbReference>
<dbReference type="PANTHER" id="PTHR47946:SF31">
    <property type="entry name" value="CYTOCHROME P450"/>
    <property type="match status" value="1"/>
</dbReference>
<feature type="transmembrane region" description="Helical" evidence="10">
    <location>
        <begin position="129"/>
        <end position="149"/>
    </location>
</feature>
<name>A0A8T0J3B6_CERPU</name>
<dbReference type="InterPro" id="IPR051996">
    <property type="entry name" value="Cytochrome_P450_78A"/>
</dbReference>
<accession>A0A8T0J3B6</accession>
<sequence>MIARWTFHDGDRMADHRAAHLNLPLVDRLPIFISKGDVRLYDDGACINHLHLTFHKAVGVTSIVKRVQETLSYLATPKAYSTLVQVNVITLLSAAFIIFTSIIAQEFLRDTALAQFIVQASTWTSFRTSSIILVATLSMMVIMIVGSWFDKGGPAWSVARLSMRWPFKAIHTPNGPRGWPILGTWWLMQGSNMHRDLAKHAWGGGDSTRKLMALSVGVTRIVLSSDPKVAKQILQSQVFGDRPLKQAASDLGFARAIGFAVQGPYWRHLRKIAVMHMFSHKQIVSNYESLQRETSRMISAIACDLSTDEVGTRVGLCLRPYLQRAAVNNITTTVFGRHYSFGSSCREATALEGMIREGFELLGGFNSADHLPLLRHLPFLPFASRCRNLTRQVRTFVQPILDEHRRRCRQGDSSVSSFVDVLLSLQGDQKLLDDDMISVLWEMVFRGTDTVAVLIEWALAEVILNPKIQAQIHKELDTVVGQTRLVQQKDIDQLPYLQAVLKETLRSHPPGPLLSWARIANEDTQVAGYHVPQGTTAMVNMWAITHDPTVWPNPNTFDPSRFMKNEGGDDIDVLGTDLRLAPFGSGRRVCPGRALGLATAQLWLARLLHQFSWSQDPDHPIQLTDNLKMSCEMALPLHACAMVRIPEL</sequence>
<dbReference type="PRINTS" id="PR00385">
    <property type="entry name" value="P450"/>
</dbReference>
<dbReference type="GO" id="GO:0020037">
    <property type="term" value="F:heme binding"/>
    <property type="evidence" value="ECO:0007669"/>
    <property type="project" value="InterPro"/>
</dbReference>
<dbReference type="Proteomes" id="UP000822688">
    <property type="component" value="Chromosome 1"/>
</dbReference>
<protein>
    <recommendedName>
        <fullName evidence="13">Cytochrome P450</fullName>
    </recommendedName>
</protein>
<gene>
    <name evidence="11" type="ORF">KC19_1G026700</name>
</gene>
<evidence type="ECO:0000256" key="4">
    <source>
        <dbReference type="ARBA" id="ARBA00022723"/>
    </source>
</evidence>
<comment type="caution">
    <text evidence="11">The sequence shown here is derived from an EMBL/GenBank/DDBJ whole genome shotgun (WGS) entry which is preliminary data.</text>
</comment>
<evidence type="ECO:0000313" key="12">
    <source>
        <dbReference type="Proteomes" id="UP000822688"/>
    </source>
</evidence>
<dbReference type="FunFam" id="1.10.630.10:FF:000016">
    <property type="entry name" value="Cytochrome P450 78A5"/>
    <property type="match status" value="1"/>
</dbReference>
<dbReference type="Pfam" id="PF00067">
    <property type="entry name" value="p450"/>
    <property type="match status" value="1"/>
</dbReference>
<evidence type="ECO:0000256" key="10">
    <source>
        <dbReference type="SAM" id="Phobius"/>
    </source>
</evidence>
<keyword evidence="4 8" id="KW-0479">Metal-binding</keyword>
<reference evidence="11" key="1">
    <citation type="submission" date="2020-06" db="EMBL/GenBank/DDBJ databases">
        <title>WGS assembly of Ceratodon purpureus strain R40.</title>
        <authorList>
            <person name="Carey S.B."/>
            <person name="Jenkins J."/>
            <person name="Shu S."/>
            <person name="Lovell J.T."/>
            <person name="Sreedasyam A."/>
            <person name="Maumus F."/>
            <person name="Tiley G.P."/>
            <person name="Fernandez-Pozo N."/>
            <person name="Barry K."/>
            <person name="Chen C."/>
            <person name="Wang M."/>
            <person name="Lipzen A."/>
            <person name="Daum C."/>
            <person name="Saski C.A."/>
            <person name="Payton A.C."/>
            <person name="Mcbreen J.C."/>
            <person name="Conrad R.E."/>
            <person name="Kollar L.M."/>
            <person name="Olsson S."/>
            <person name="Huttunen S."/>
            <person name="Landis J.B."/>
            <person name="Wickett N.J."/>
            <person name="Johnson M.G."/>
            <person name="Rensing S.A."/>
            <person name="Grimwood J."/>
            <person name="Schmutz J."/>
            <person name="Mcdaniel S.F."/>
        </authorList>
    </citation>
    <scope>NUCLEOTIDE SEQUENCE</scope>
    <source>
        <strain evidence="11">R40</strain>
    </source>
</reference>
<proteinExistence type="inferred from homology"/>
<dbReference type="AlphaFoldDB" id="A0A8T0J3B6"/>
<evidence type="ECO:0000256" key="7">
    <source>
        <dbReference type="ARBA" id="ARBA00023033"/>
    </source>
</evidence>
<feature type="transmembrane region" description="Helical" evidence="10">
    <location>
        <begin position="88"/>
        <end position="108"/>
    </location>
</feature>
<comment type="cofactor">
    <cofactor evidence="1 8">
        <name>heme</name>
        <dbReference type="ChEBI" id="CHEBI:30413"/>
    </cofactor>
</comment>
<dbReference type="EMBL" id="CM026421">
    <property type="protein sequence ID" value="KAG0589526.1"/>
    <property type="molecule type" value="Genomic_DNA"/>
</dbReference>
<dbReference type="GO" id="GO:0016705">
    <property type="term" value="F:oxidoreductase activity, acting on paired donors, with incorporation or reduction of molecular oxygen"/>
    <property type="evidence" value="ECO:0007669"/>
    <property type="project" value="InterPro"/>
</dbReference>
<evidence type="ECO:0000256" key="6">
    <source>
        <dbReference type="ARBA" id="ARBA00023004"/>
    </source>
</evidence>
<dbReference type="InterPro" id="IPR002401">
    <property type="entry name" value="Cyt_P450_E_grp-I"/>
</dbReference>
<evidence type="ECO:0000313" key="11">
    <source>
        <dbReference type="EMBL" id="KAG0589526.1"/>
    </source>
</evidence>
<dbReference type="Gene3D" id="1.10.630.10">
    <property type="entry name" value="Cytochrome P450"/>
    <property type="match status" value="1"/>
</dbReference>
<keyword evidence="3 8" id="KW-0349">Heme</keyword>
<keyword evidence="7 9" id="KW-0503">Monooxygenase</keyword>
<dbReference type="GO" id="GO:0005506">
    <property type="term" value="F:iron ion binding"/>
    <property type="evidence" value="ECO:0007669"/>
    <property type="project" value="InterPro"/>
</dbReference>
<dbReference type="PROSITE" id="PS00086">
    <property type="entry name" value="CYTOCHROME_P450"/>
    <property type="match status" value="1"/>
</dbReference>